<organism evidence="1">
    <name type="scientific">Alexandrium monilatum</name>
    <dbReference type="NCBI Taxonomy" id="311494"/>
    <lineage>
        <taxon>Eukaryota</taxon>
        <taxon>Sar</taxon>
        <taxon>Alveolata</taxon>
        <taxon>Dinophyceae</taxon>
        <taxon>Gonyaulacales</taxon>
        <taxon>Pyrocystaceae</taxon>
        <taxon>Alexandrium</taxon>
    </lineage>
</organism>
<dbReference type="EMBL" id="HBNR01016005">
    <property type="protein sequence ID" value="CAE4570914.1"/>
    <property type="molecule type" value="Transcribed_RNA"/>
</dbReference>
<reference evidence="1" key="1">
    <citation type="submission" date="2021-01" db="EMBL/GenBank/DDBJ databases">
        <authorList>
            <person name="Corre E."/>
            <person name="Pelletier E."/>
            <person name="Niang G."/>
            <person name="Scheremetjew M."/>
            <person name="Finn R."/>
            <person name="Kale V."/>
            <person name="Holt S."/>
            <person name="Cochrane G."/>
            <person name="Meng A."/>
            <person name="Brown T."/>
            <person name="Cohen L."/>
        </authorList>
    </citation>
    <scope>NUCLEOTIDE SEQUENCE</scope>
    <source>
        <strain evidence="1">CCMP3105</strain>
    </source>
</reference>
<sequence length="305" mass="32753">MIPEHFLEADMVAPALVAKDGEREELISRAAEEGVHWEEKEAPATSQPSARSAAAAALRGSGRGFSVLLTLLFATGLAIVARGLLPDSAGRVEAAAARAAASISKAEASKILVRPASRTFGPRRRLVRRRLAGRTPRAAKSHLPAGVPSWVAEAVGLAEDHDRCELPASEDKDWSQLSKAEQVGADALGWTEELWNCDGEQCKSPETSETSWTDLSEKERAGAKALGWTSVTWELPNSAGLPWDDLSDRERAAATTLGFAEESWNCEGDSCTEPPSNSLCWDELSEAQRAAAAELGYTRATWDQC</sequence>
<name>A0A7S4V1F7_9DINO</name>
<gene>
    <name evidence="1" type="ORF">AMON00008_LOCUS10533</name>
</gene>
<protein>
    <submittedName>
        <fullName evidence="1">Uncharacterized protein</fullName>
    </submittedName>
</protein>
<dbReference type="AlphaFoldDB" id="A0A7S4V1F7"/>
<accession>A0A7S4V1F7</accession>
<proteinExistence type="predicted"/>
<evidence type="ECO:0000313" key="1">
    <source>
        <dbReference type="EMBL" id="CAE4570914.1"/>
    </source>
</evidence>